<dbReference type="EMBL" id="RXOF01000001">
    <property type="protein sequence ID" value="RTQ53615.1"/>
    <property type="molecule type" value="Genomic_DNA"/>
</dbReference>
<proteinExistence type="predicted"/>
<dbReference type="InterPro" id="IPR019734">
    <property type="entry name" value="TPR_rpt"/>
</dbReference>
<feature type="repeat" description="TPR" evidence="1">
    <location>
        <begin position="188"/>
        <end position="221"/>
    </location>
</feature>
<feature type="compositionally biased region" description="Low complexity" evidence="2">
    <location>
        <begin position="836"/>
        <end position="855"/>
    </location>
</feature>
<dbReference type="RefSeq" id="WP_126691541.1">
    <property type="nucleotide sequence ID" value="NZ_RXOF01000001.1"/>
</dbReference>
<organism evidence="3 4">
    <name type="scientific">Hymenobacter gummosus</name>
    <dbReference type="NCBI Taxonomy" id="1776032"/>
    <lineage>
        <taxon>Bacteria</taxon>
        <taxon>Pseudomonadati</taxon>
        <taxon>Bacteroidota</taxon>
        <taxon>Cytophagia</taxon>
        <taxon>Cytophagales</taxon>
        <taxon>Hymenobacteraceae</taxon>
        <taxon>Hymenobacter</taxon>
    </lineage>
</organism>
<dbReference type="AlphaFoldDB" id="A0A3S0HCR4"/>
<dbReference type="SUPFAM" id="SSF48452">
    <property type="entry name" value="TPR-like"/>
    <property type="match status" value="2"/>
</dbReference>
<dbReference type="PROSITE" id="PS51257">
    <property type="entry name" value="PROKAR_LIPOPROTEIN"/>
    <property type="match status" value="1"/>
</dbReference>
<feature type="compositionally biased region" description="Pro residues" evidence="2">
    <location>
        <begin position="856"/>
        <end position="869"/>
    </location>
</feature>
<dbReference type="Gene3D" id="1.25.40.10">
    <property type="entry name" value="Tetratricopeptide repeat domain"/>
    <property type="match status" value="5"/>
</dbReference>
<reference evidence="3 4" key="1">
    <citation type="submission" date="2018-12" db="EMBL/GenBank/DDBJ databases">
        <title>Hymenobacter gummosus sp. nov., isolated from a spring.</title>
        <authorList>
            <person name="Nie L."/>
        </authorList>
    </citation>
    <scope>NUCLEOTIDE SEQUENCE [LARGE SCALE GENOMIC DNA]</scope>
    <source>
        <strain evidence="3 4">KCTC 52166</strain>
    </source>
</reference>
<keyword evidence="1" id="KW-0802">TPR repeat</keyword>
<dbReference type="SMART" id="SM00028">
    <property type="entry name" value="TPR"/>
    <property type="match status" value="4"/>
</dbReference>
<feature type="compositionally biased region" description="Pro residues" evidence="2">
    <location>
        <begin position="788"/>
        <end position="803"/>
    </location>
</feature>
<evidence type="ECO:0000256" key="1">
    <source>
        <dbReference type="PROSITE-ProRule" id="PRU00339"/>
    </source>
</evidence>
<dbReference type="Pfam" id="PF13174">
    <property type="entry name" value="TPR_6"/>
    <property type="match status" value="1"/>
</dbReference>
<dbReference type="PROSITE" id="PS50005">
    <property type="entry name" value="TPR"/>
    <property type="match status" value="2"/>
</dbReference>
<comment type="caution">
    <text evidence="3">The sequence shown here is derived from an EMBL/GenBank/DDBJ whole genome shotgun (WGS) entry which is preliminary data.</text>
</comment>
<accession>A0A3S0HCR4</accession>
<dbReference type="Pfam" id="PF13181">
    <property type="entry name" value="TPR_8"/>
    <property type="match status" value="1"/>
</dbReference>
<evidence type="ECO:0000313" key="3">
    <source>
        <dbReference type="EMBL" id="RTQ53615.1"/>
    </source>
</evidence>
<protein>
    <submittedName>
        <fullName evidence="3">Tetratricopeptide repeat protein</fullName>
    </submittedName>
</protein>
<evidence type="ECO:0000256" key="2">
    <source>
        <dbReference type="SAM" id="MobiDB-lite"/>
    </source>
</evidence>
<evidence type="ECO:0000313" key="4">
    <source>
        <dbReference type="Proteomes" id="UP000282184"/>
    </source>
</evidence>
<dbReference type="InterPro" id="IPR011990">
    <property type="entry name" value="TPR-like_helical_dom_sf"/>
</dbReference>
<keyword evidence="4" id="KW-1185">Reference proteome</keyword>
<dbReference type="Proteomes" id="UP000282184">
    <property type="component" value="Unassembled WGS sequence"/>
</dbReference>
<feature type="repeat" description="TPR" evidence="1">
    <location>
        <begin position="300"/>
        <end position="333"/>
    </location>
</feature>
<sequence length="994" mass="111539">MLNPARFAFTSACGLFVAGTALLLSGCSAERHNVVARTYQNITARDNGYFLAREKMRAEEAKLYQERPNDYNRVLPLFPVVDSIKAIQLIPAMDEVTKKASLPIQRRGTSDWTDDAYILVGKARFYKHEYEDAAKTFKYVNTTSNDANARHEALIWLMRTYMATKQWDNASAVSDLLDKETGKPANARELFLTRAQYYLHEGNDQKAIENLQKALPHIPKKDERSRTRYILAQLYQNNGKDKEAYAELNKILKRNPPYELDFFSKLMLGQVSDLNLADRARLEKYFAKLLKDPKNKEYRDKIYYEMARLDYRQQRYDPALKLLNQSLRANTTNKAQRGYSYLLSGRIYYENLQKYRLAAAYYDSTTKSLPRETPEYASIKERSDILQDFAKQITIIETQDSLLNLVRLDTAALRTKLLAYADAEMLRRKQEEERQAALAAREANQMALGIDPKRTAEGDPLAFGTGSTGQAWYFDNPTALSRARGDFERRWGSRPLTDNWRLSSLATTGAPTPGAGAPVTVRGNENSAVNPASQASAKVATPEDERKALAAQYRQALPFSAEAQAQAESQVQEALFALGGIYNQQLKEPPRAIETYEQLLKRFPKGPHTVETYYTLYLLYREQNDPKAEQYAQRLRTEFPNSSYARLVADPEYLRRASVANEAMSVRLDSAFAMYKKQEFRKATAVMARARRQYPETDLNDRAEYLQALLVLRTQPPTTHKAVLTSFVQKYPESPLTPRVQEMLTTYGKYEAGSLAGALASTEKPVVSFFRPGEVDNRMRIDYENDVPPAPKPVTPTPAPATPQPKNDKATPAAGQPTAVSAGPQPAGKPDKAAKPTEQPAAATSQPTAPTTAPTQPVPAAPTTPAPEPSPYMANLAAAHAVAIVYPKDAAAFNDLQNQLTAYNNRYFKASNLQIQAQPLGATQQVLIIQPWPNSKVAQNYALKLRGPQGPLMKLRNAGYQSFLIGIDNLPVFLSRGNVEEYLRFAQPVYSIKN</sequence>
<dbReference type="OrthoDB" id="1522549at2"/>
<feature type="region of interest" description="Disordered" evidence="2">
    <location>
        <begin position="783"/>
        <end position="869"/>
    </location>
</feature>
<gene>
    <name evidence="3" type="ORF">EJV47_02435</name>
</gene>
<name>A0A3S0HCR4_9BACT</name>